<gene>
    <name evidence="2" type="ORF">C1I91_18760</name>
</gene>
<dbReference type="InterPro" id="IPR050266">
    <property type="entry name" value="AB_hydrolase_sf"/>
</dbReference>
<keyword evidence="2" id="KW-0378">Hydrolase</keyword>
<dbReference type="PANTHER" id="PTHR43798:SF5">
    <property type="entry name" value="MONOACYLGLYCEROL LIPASE ABHD6"/>
    <property type="match status" value="1"/>
</dbReference>
<reference evidence="2 3" key="1">
    <citation type="submission" date="2018-01" db="EMBL/GenBank/DDBJ databases">
        <title>Genome Sequencing and Assembly of Anaerobacter polyendosporus strain CT4.</title>
        <authorList>
            <person name="Tachaapaikoon C."/>
            <person name="Sutheeworapong S."/>
            <person name="Jenjaroenpun P."/>
            <person name="Wongsurawat T."/>
            <person name="Nookeaw I."/>
            <person name="Cheawchanlertfa P."/>
            <person name="Kosugi A."/>
            <person name="Cheevadhanarak S."/>
            <person name="Ratanakhanokchai K."/>
        </authorList>
    </citation>
    <scope>NUCLEOTIDE SEQUENCE [LARGE SCALE GENOMIC DNA]</scope>
    <source>
        <strain evidence="2 3">CT4</strain>
    </source>
</reference>
<dbReference type="GO" id="GO:0046464">
    <property type="term" value="P:acylglycerol catabolic process"/>
    <property type="evidence" value="ECO:0007669"/>
    <property type="project" value="TreeGrafter"/>
</dbReference>
<dbReference type="OrthoDB" id="53505at2"/>
<dbReference type="Gene3D" id="3.40.50.1820">
    <property type="entry name" value="alpha/beta hydrolase"/>
    <property type="match status" value="1"/>
</dbReference>
<evidence type="ECO:0000259" key="1">
    <source>
        <dbReference type="Pfam" id="PF12697"/>
    </source>
</evidence>
<dbReference type="SUPFAM" id="SSF53474">
    <property type="entry name" value="alpha/beta-Hydrolases"/>
    <property type="match status" value="1"/>
</dbReference>
<dbReference type="KEGG" id="cmah:C1I91_18760"/>
<dbReference type="InterPro" id="IPR029058">
    <property type="entry name" value="AB_hydrolase_fold"/>
</dbReference>
<dbReference type="InterPro" id="IPR000073">
    <property type="entry name" value="AB_hydrolase_1"/>
</dbReference>
<evidence type="ECO:0000313" key="2">
    <source>
        <dbReference type="EMBL" id="QAA33524.1"/>
    </source>
</evidence>
<dbReference type="GO" id="GO:0047372">
    <property type="term" value="F:monoacylglycerol lipase activity"/>
    <property type="evidence" value="ECO:0007669"/>
    <property type="project" value="TreeGrafter"/>
</dbReference>
<feature type="domain" description="AB hydrolase-1" evidence="1">
    <location>
        <begin position="14"/>
        <end position="232"/>
    </location>
</feature>
<protein>
    <submittedName>
        <fullName evidence="2">Alpha/beta hydrolase</fullName>
    </submittedName>
</protein>
<dbReference type="RefSeq" id="WP_128214244.1">
    <property type="nucleotide sequence ID" value="NZ_CP025746.1"/>
</dbReference>
<dbReference type="GO" id="GO:0016020">
    <property type="term" value="C:membrane"/>
    <property type="evidence" value="ECO:0007669"/>
    <property type="project" value="TreeGrafter"/>
</dbReference>
<dbReference type="EMBL" id="CP025746">
    <property type="protein sequence ID" value="QAA33524.1"/>
    <property type="molecule type" value="Genomic_DNA"/>
</dbReference>
<accession>A0A410DWQ9</accession>
<dbReference type="AlphaFoldDB" id="A0A410DWQ9"/>
<dbReference type="Pfam" id="PF12697">
    <property type="entry name" value="Abhydrolase_6"/>
    <property type="match status" value="1"/>
</dbReference>
<proteinExistence type="predicted"/>
<name>A0A410DWQ9_9CLOT</name>
<organism evidence="2 3">
    <name type="scientific">Clostridium manihotivorum</name>
    <dbReference type="NCBI Taxonomy" id="2320868"/>
    <lineage>
        <taxon>Bacteria</taxon>
        <taxon>Bacillati</taxon>
        <taxon>Bacillota</taxon>
        <taxon>Clostridia</taxon>
        <taxon>Eubacteriales</taxon>
        <taxon>Clostridiaceae</taxon>
        <taxon>Clostridium</taxon>
    </lineage>
</organism>
<evidence type="ECO:0000313" key="3">
    <source>
        <dbReference type="Proteomes" id="UP000286268"/>
    </source>
</evidence>
<dbReference type="Proteomes" id="UP000286268">
    <property type="component" value="Chromosome"/>
</dbReference>
<dbReference type="PANTHER" id="PTHR43798">
    <property type="entry name" value="MONOACYLGLYCEROL LIPASE"/>
    <property type="match status" value="1"/>
</dbReference>
<sequence>MYYDEYGKRENHTIVFLHGAAATDTFCNQYCFKDKYHLVVPHLYGSGKEVGEFYEPEKTIKALADLIKKLGKDKVTLVGHSLGGELAVAMVSRYEYLFDKAVFLSAWVCATQNTIDKYVKIAKYSSFALRFGWLIKLQAKYWHYTKQQTEFMVEYSKKITPEQYAAWFKNRILLDETTNYKNIKIPMLAVCGKKELKEMIRSIEELGRRNLNCKTIFLENANHDFPLRKADQINPILLDFFKL</sequence>
<keyword evidence="3" id="KW-1185">Reference proteome</keyword>